<organism evidence="1">
    <name type="scientific">Candidatus Kentrum sp. LFY</name>
    <dbReference type="NCBI Taxonomy" id="2126342"/>
    <lineage>
        <taxon>Bacteria</taxon>
        <taxon>Pseudomonadati</taxon>
        <taxon>Pseudomonadota</taxon>
        <taxon>Gammaproteobacteria</taxon>
        <taxon>Candidatus Kentrum</taxon>
    </lineage>
</organism>
<dbReference type="AlphaFoldDB" id="A0A450UST0"/>
<proteinExistence type="predicted"/>
<evidence type="ECO:0008006" key="2">
    <source>
        <dbReference type="Google" id="ProtNLM"/>
    </source>
</evidence>
<sequence length="72" mass="8136">MPGFDSIITDEAASDIAGARQWYQKKAGLGTAFVDRIEKRLKFIEAHPMALSFCYANEKKPKKPHETGRIRV</sequence>
<accession>A0A450UST0</accession>
<evidence type="ECO:0000313" key="1">
    <source>
        <dbReference type="EMBL" id="VFJ95588.1"/>
    </source>
</evidence>
<reference evidence="1" key="1">
    <citation type="submission" date="2019-02" db="EMBL/GenBank/DDBJ databases">
        <authorList>
            <person name="Gruber-Vodicka R. H."/>
            <person name="Seah K. B. B."/>
        </authorList>
    </citation>
    <scope>NUCLEOTIDE SEQUENCE</scope>
    <source>
        <strain evidence="1">BECK_M7</strain>
    </source>
</reference>
<gene>
    <name evidence="1" type="ORF">BECKLFY1418B_GA0070995_107117</name>
</gene>
<dbReference type="EMBL" id="CAADFF010000071">
    <property type="protein sequence ID" value="VFJ95588.1"/>
    <property type="molecule type" value="Genomic_DNA"/>
</dbReference>
<name>A0A450UST0_9GAMM</name>
<protein>
    <recommendedName>
        <fullName evidence="2">ParE toxin of type II toxin-antitoxin system, parDE</fullName>
    </recommendedName>
</protein>